<dbReference type="SUPFAM" id="SSF56219">
    <property type="entry name" value="DNase I-like"/>
    <property type="match status" value="1"/>
</dbReference>
<feature type="region of interest" description="Disordered" evidence="1">
    <location>
        <begin position="1"/>
        <end position="59"/>
    </location>
</feature>
<sequence length="242" mass="26203">MISGEEPRVLETSEELPEDDCLDRYSSSSAGQGVSDDLGQKEPARPTQAIPQGSEDPDFQKTFVEYEETDTSSSPRGGCSLASVVSPPRGRKAGMPKFLHLELSSQLFPSSMIVTVVYAKCTRLERSVLWGSLEELRPEGDKLWLVGGDFNVISSMEEHSAGVLARPGAMEDFNNLLCLLDWWMQVLLGAGTHGRTTGCGRGWIGFSCPPPGRLDFQSVGAFGEATDQRPPTCGFGLSRGLL</sequence>
<gene>
    <name evidence="2" type="ORF">ZIOFF_052844</name>
</gene>
<keyword evidence="3" id="KW-1185">Reference proteome</keyword>
<feature type="compositionally biased region" description="Acidic residues" evidence="1">
    <location>
        <begin position="12"/>
        <end position="21"/>
    </location>
</feature>
<reference evidence="2 3" key="1">
    <citation type="submission" date="2020-08" db="EMBL/GenBank/DDBJ databases">
        <title>Plant Genome Project.</title>
        <authorList>
            <person name="Zhang R.-G."/>
        </authorList>
    </citation>
    <scope>NUCLEOTIDE SEQUENCE [LARGE SCALE GENOMIC DNA]</scope>
    <source>
        <tissue evidence="2">Rhizome</tissue>
    </source>
</reference>
<comment type="caution">
    <text evidence="2">The sequence shown here is derived from an EMBL/GenBank/DDBJ whole genome shotgun (WGS) entry which is preliminary data.</text>
</comment>
<dbReference type="InterPro" id="IPR036691">
    <property type="entry name" value="Endo/exonu/phosph_ase_sf"/>
</dbReference>
<feature type="compositionally biased region" description="Basic and acidic residues" evidence="1">
    <location>
        <begin position="1"/>
        <end position="11"/>
    </location>
</feature>
<organism evidence="2 3">
    <name type="scientific">Zingiber officinale</name>
    <name type="common">Ginger</name>
    <name type="synonym">Amomum zingiber</name>
    <dbReference type="NCBI Taxonomy" id="94328"/>
    <lineage>
        <taxon>Eukaryota</taxon>
        <taxon>Viridiplantae</taxon>
        <taxon>Streptophyta</taxon>
        <taxon>Embryophyta</taxon>
        <taxon>Tracheophyta</taxon>
        <taxon>Spermatophyta</taxon>
        <taxon>Magnoliopsida</taxon>
        <taxon>Liliopsida</taxon>
        <taxon>Zingiberales</taxon>
        <taxon>Zingiberaceae</taxon>
        <taxon>Zingiber</taxon>
    </lineage>
</organism>
<dbReference type="Gene3D" id="3.60.10.10">
    <property type="entry name" value="Endonuclease/exonuclease/phosphatase"/>
    <property type="match status" value="1"/>
</dbReference>
<dbReference type="Proteomes" id="UP000734854">
    <property type="component" value="Unassembled WGS sequence"/>
</dbReference>
<evidence type="ECO:0000313" key="3">
    <source>
        <dbReference type="Proteomes" id="UP000734854"/>
    </source>
</evidence>
<protein>
    <submittedName>
        <fullName evidence="2">Uncharacterized protein</fullName>
    </submittedName>
</protein>
<dbReference type="EMBL" id="JACMSC010000014">
    <property type="protein sequence ID" value="KAG6491493.1"/>
    <property type="molecule type" value="Genomic_DNA"/>
</dbReference>
<name>A0A8J5KVT7_ZINOF</name>
<evidence type="ECO:0000256" key="1">
    <source>
        <dbReference type="SAM" id="MobiDB-lite"/>
    </source>
</evidence>
<accession>A0A8J5KVT7</accession>
<proteinExistence type="predicted"/>
<dbReference type="AlphaFoldDB" id="A0A8J5KVT7"/>
<evidence type="ECO:0000313" key="2">
    <source>
        <dbReference type="EMBL" id="KAG6491493.1"/>
    </source>
</evidence>